<reference evidence="2 3" key="1">
    <citation type="submission" date="2019-07" db="EMBL/GenBank/DDBJ databases">
        <title>The draft genome sequence of Aquimarina algiphila M91.</title>
        <authorList>
            <person name="Meng X."/>
        </authorList>
    </citation>
    <scope>NUCLEOTIDE SEQUENCE [LARGE SCALE GENOMIC DNA]</scope>
    <source>
        <strain evidence="2 3">M91</strain>
    </source>
</reference>
<evidence type="ECO:0000313" key="2">
    <source>
        <dbReference type="EMBL" id="TSE05854.1"/>
    </source>
</evidence>
<name>A0A554VFB2_9FLAO</name>
<dbReference type="RefSeq" id="WP_143917837.1">
    <property type="nucleotide sequence ID" value="NZ_CANMIK010000061.1"/>
</dbReference>
<dbReference type="Pfam" id="PF00583">
    <property type="entry name" value="Acetyltransf_1"/>
    <property type="match status" value="1"/>
</dbReference>
<dbReference type="AlphaFoldDB" id="A0A554VFB2"/>
<sequence>MLDQLYFKVATISDLPAMQNVGTQLFDLPIKINRAKEFLNDPRHHLILAYYKKEIIAMASAFHYIHPDKNPSLFINEVGVIETYQNMGIGRKITAYLCEYAKQLDCHEAWVATEHSNVAARKTYYAVGGIEDKDPIVVFNFDLDKNQSS</sequence>
<keyword evidence="2" id="KW-0808">Transferase</keyword>
<feature type="domain" description="N-acetyltransferase" evidence="1">
    <location>
        <begin position="5"/>
        <end position="144"/>
    </location>
</feature>
<proteinExistence type="predicted"/>
<accession>A0A554VFB2</accession>
<comment type="caution">
    <text evidence="2">The sequence shown here is derived from an EMBL/GenBank/DDBJ whole genome shotgun (WGS) entry which is preliminary data.</text>
</comment>
<dbReference type="GO" id="GO:0016747">
    <property type="term" value="F:acyltransferase activity, transferring groups other than amino-acyl groups"/>
    <property type="evidence" value="ECO:0007669"/>
    <property type="project" value="InterPro"/>
</dbReference>
<keyword evidence="3" id="KW-1185">Reference proteome</keyword>
<dbReference type="Gene3D" id="3.40.630.30">
    <property type="match status" value="1"/>
</dbReference>
<evidence type="ECO:0000313" key="3">
    <source>
        <dbReference type="Proteomes" id="UP000318833"/>
    </source>
</evidence>
<evidence type="ECO:0000259" key="1">
    <source>
        <dbReference type="PROSITE" id="PS51186"/>
    </source>
</evidence>
<organism evidence="2 3">
    <name type="scientific">Aquimarina algiphila</name>
    <dbReference type="NCBI Taxonomy" id="2047982"/>
    <lineage>
        <taxon>Bacteria</taxon>
        <taxon>Pseudomonadati</taxon>
        <taxon>Bacteroidota</taxon>
        <taxon>Flavobacteriia</taxon>
        <taxon>Flavobacteriales</taxon>
        <taxon>Flavobacteriaceae</taxon>
        <taxon>Aquimarina</taxon>
    </lineage>
</organism>
<dbReference type="PROSITE" id="PS51186">
    <property type="entry name" value="GNAT"/>
    <property type="match status" value="1"/>
</dbReference>
<dbReference type="Proteomes" id="UP000318833">
    <property type="component" value="Unassembled WGS sequence"/>
</dbReference>
<dbReference type="InterPro" id="IPR016181">
    <property type="entry name" value="Acyl_CoA_acyltransferase"/>
</dbReference>
<dbReference type="InterPro" id="IPR000182">
    <property type="entry name" value="GNAT_dom"/>
</dbReference>
<dbReference type="OrthoDB" id="9796129at2"/>
<dbReference type="SUPFAM" id="SSF55729">
    <property type="entry name" value="Acyl-CoA N-acyltransferases (Nat)"/>
    <property type="match status" value="1"/>
</dbReference>
<dbReference type="CDD" id="cd04301">
    <property type="entry name" value="NAT_SF"/>
    <property type="match status" value="1"/>
</dbReference>
<gene>
    <name evidence="2" type="ORF">FOF46_21285</name>
</gene>
<protein>
    <submittedName>
        <fullName evidence="2">GNAT family N-acetyltransferase</fullName>
    </submittedName>
</protein>
<dbReference type="EMBL" id="VLNR01000053">
    <property type="protein sequence ID" value="TSE05854.1"/>
    <property type="molecule type" value="Genomic_DNA"/>
</dbReference>